<evidence type="ECO:0000259" key="1">
    <source>
        <dbReference type="Pfam" id="PF02900"/>
    </source>
</evidence>
<keyword evidence="2" id="KW-0560">Oxidoreductase</keyword>
<dbReference type="SUPFAM" id="SSF53213">
    <property type="entry name" value="LigB-like"/>
    <property type="match status" value="1"/>
</dbReference>
<keyword evidence="3" id="KW-1185">Reference proteome</keyword>
<dbReference type="GO" id="GO:0016702">
    <property type="term" value="F:oxidoreductase activity, acting on single donors with incorporation of molecular oxygen, incorporation of two atoms of oxygen"/>
    <property type="evidence" value="ECO:0007669"/>
    <property type="project" value="UniProtKB-ARBA"/>
</dbReference>
<protein>
    <submittedName>
        <fullName evidence="2">Extradiol ring-cleavage dioxygenase class III</fullName>
    </submittedName>
</protein>
<organism evidence="2 3">
    <name type="scientific">Thauera phenylacetica B4P</name>
    <dbReference type="NCBI Taxonomy" id="1234382"/>
    <lineage>
        <taxon>Bacteria</taxon>
        <taxon>Pseudomonadati</taxon>
        <taxon>Pseudomonadota</taxon>
        <taxon>Betaproteobacteria</taxon>
        <taxon>Rhodocyclales</taxon>
        <taxon>Zoogloeaceae</taxon>
        <taxon>Thauera</taxon>
    </lineage>
</organism>
<name>N6ZRS9_9RHOO</name>
<evidence type="ECO:0000313" key="2">
    <source>
        <dbReference type="EMBL" id="ENO97222.1"/>
    </source>
</evidence>
<keyword evidence="2" id="KW-0223">Dioxygenase</keyword>
<dbReference type="EMBL" id="AMXF01000058">
    <property type="protein sequence ID" value="ENO97222.1"/>
    <property type="molecule type" value="Genomic_DNA"/>
</dbReference>
<gene>
    <name evidence="2" type="ORF">C667_09955</name>
</gene>
<dbReference type="RefSeq" id="WP_004361856.1">
    <property type="nucleotide sequence ID" value="NZ_AMXF01000058.1"/>
</dbReference>
<dbReference type="Proteomes" id="UP000013047">
    <property type="component" value="Unassembled WGS sequence"/>
</dbReference>
<evidence type="ECO:0000313" key="3">
    <source>
        <dbReference type="Proteomes" id="UP000013047"/>
    </source>
</evidence>
<comment type="caution">
    <text evidence="2">The sequence shown here is derived from an EMBL/GenBank/DDBJ whole genome shotgun (WGS) entry which is preliminary data.</text>
</comment>
<dbReference type="Pfam" id="PF02900">
    <property type="entry name" value="LigB"/>
    <property type="match status" value="1"/>
</dbReference>
<proteinExistence type="predicted"/>
<dbReference type="InterPro" id="IPR004183">
    <property type="entry name" value="Xdiol_dOase_suB"/>
</dbReference>
<dbReference type="AlphaFoldDB" id="N6ZRS9"/>
<sequence length="282" mass="29981">MSGLIAAAIAAHVPTLGLAQNTPDYQQNLVDAEHTLGDALRALQPDLWVIVSSHWVATFDWPVGCQPRHTGHCVADEAPQLLPGSPYDYAGDPEFAGALVEALGAAGVPSVRNESEHYSWDYGTYVPLHHLDPQARVPVVTLPSVLMASADECLRAGAAVHDTARRLGRRAVFVASTALSHVLVRGRSNWPTPERQEADARFIERLKTGRIDEAIADFPEYARFVGAEMGGRPLATLLGALRAMGADGSALAARQYGAYTQSSGSGNTVMAIAAPEVLARLG</sequence>
<accession>N6ZRS9</accession>
<reference evidence="2 3" key="1">
    <citation type="submission" date="2012-09" db="EMBL/GenBank/DDBJ databases">
        <title>Draft Genome Sequences of 6 Strains from Genus Thauera.</title>
        <authorList>
            <person name="Liu B."/>
            <person name="Shapleigh J.P."/>
            <person name="Frostegard A.H."/>
        </authorList>
    </citation>
    <scope>NUCLEOTIDE SEQUENCE [LARGE SCALE GENOMIC DNA]</scope>
    <source>
        <strain evidence="2 3">B4P</strain>
    </source>
</reference>
<feature type="domain" description="Extradiol ring-cleavage dioxygenase class III enzyme subunit B" evidence="1">
    <location>
        <begin position="7"/>
        <end position="243"/>
    </location>
</feature>
<dbReference type="Gene3D" id="3.40.830.10">
    <property type="entry name" value="LigB-like"/>
    <property type="match status" value="1"/>
</dbReference>
<dbReference type="GO" id="GO:0008198">
    <property type="term" value="F:ferrous iron binding"/>
    <property type="evidence" value="ECO:0007669"/>
    <property type="project" value="InterPro"/>
</dbReference>
<dbReference type="OrthoDB" id="1676816at2"/>